<accession>A0ABT9USQ5</accession>
<dbReference type="PROSITE" id="PS51093">
    <property type="entry name" value="PTS_EIIA_TYPE_1"/>
    <property type="match status" value="1"/>
</dbReference>
<feature type="domain" description="PTS EIIC type-1" evidence="15">
    <location>
        <begin position="2"/>
        <end position="414"/>
    </location>
</feature>
<evidence type="ECO:0000313" key="17">
    <source>
        <dbReference type="Proteomes" id="UP001228504"/>
    </source>
</evidence>
<dbReference type="Pfam" id="PF00358">
    <property type="entry name" value="PTS_EIIA_1"/>
    <property type="match status" value="1"/>
</dbReference>
<dbReference type="InterPro" id="IPR036878">
    <property type="entry name" value="Glu_permease_IIB"/>
</dbReference>
<name>A0ABT9USQ5_9FIRM</name>
<evidence type="ECO:0000259" key="15">
    <source>
        <dbReference type="PROSITE" id="PS51103"/>
    </source>
</evidence>
<dbReference type="InterPro" id="IPR050429">
    <property type="entry name" value="PTS_Glucose_EIICBA"/>
</dbReference>
<evidence type="ECO:0000256" key="7">
    <source>
        <dbReference type="ARBA" id="ARBA00022692"/>
    </source>
</evidence>
<evidence type="ECO:0000256" key="2">
    <source>
        <dbReference type="ARBA" id="ARBA00022448"/>
    </source>
</evidence>
<organism evidence="16 17">
    <name type="scientific">Eubacterium multiforme</name>
    <dbReference type="NCBI Taxonomy" id="83339"/>
    <lineage>
        <taxon>Bacteria</taxon>
        <taxon>Bacillati</taxon>
        <taxon>Bacillota</taxon>
        <taxon>Clostridia</taxon>
        <taxon>Eubacteriales</taxon>
        <taxon>Eubacteriaceae</taxon>
        <taxon>Eubacterium</taxon>
    </lineage>
</organism>
<evidence type="ECO:0000256" key="9">
    <source>
        <dbReference type="ARBA" id="ARBA00022989"/>
    </source>
</evidence>
<dbReference type="PANTHER" id="PTHR30009:SF20">
    <property type="entry name" value="PTS SYSTEM GLUCOSE-SPECIFIC EIICB COMPONENT-RELATED"/>
    <property type="match status" value="1"/>
</dbReference>
<dbReference type="EMBL" id="JAUSUF010000002">
    <property type="protein sequence ID" value="MDQ0149321.1"/>
    <property type="molecule type" value="Genomic_DNA"/>
</dbReference>
<dbReference type="InterPro" id="IPR011299">
    <property type="entry name" value="PTS_IIBC_glc"/>
</dbReference>
<keyword evidence="8" id="KW-0418">Kinase</keyword>
<keyword evidence="2" id="KW-0813">Transport</keyword>
<feature type="transmembrane region" description="Helical" evidence="12">
    <location>
        <begin position="89"/>
        <end position="110"/>
    </location>
</feature>
<dbReference type="PROSITE" id="PS51098">
    <property type="entry name" value="PTS_EIIB_TYPE_1"/>
    <property type="match status" value="1"/>
</dbReference>
<feature type="domain" description="PTS EIIA type-1" evidence="13">
    <location>
        <begin position="560"/>
        <end position="664"/>
    </location>
</feature>
<comment type="caution">
    <text evidence="16">The sequence shown here is derived from an EMBL/GenBank/DDBJ whole genome shotgun (WGS) entry which is preliminary data.</text>
</comment>
<evidence type="ECO:0000256" key="8">
    <source>
        <dbReference type="ARBA" id="ARBA00022777"/>
    </source>
</evidence>
<keyword evidence="7 12" id="KW-0812">Transmembrane</keyword>
<evidence type="ECO:0000256" key="11">
    <source>
        <dbReference type="PROSITE-ProRule" id="PRU00421"/>
    </source>
</evidence>
<feature type="transmembrane region" description="Helical" evidence="12">
    <location>
        <begin position="303"/>
        <end position="320"/>
    </location>
</feature>
<feature type="transmembrane region" description="Helical" evidence="12">
    <location>
        <begin position="170"/>
        <end position="193"/>
    </location>
</feature>
<dbReference type="PROSITE" id="PS51103">
    <property type="entry name" value="PTS_EIIC_TYPE_1"/>
    <property type="match status" value="1"/>
</dbReference>
<keyword evidence="4" id="KW-0762">Sugar transport</keyword>
<evidence type="ECO:0000259" key="14">
    <source>
        <dbReference type="PROSITE" id="PS51098"/>
    </source>
</evidence>
<dbReference type="SUPFAM" id="SSF51261">
    <property type="entry name" value="Duplicated hybrid motif"/>
    <property type="match status" value="1"/>
</dbReference>
<dbReference type="NCBIfam" id="TIGR02002">
    <property type="entry name" value="PTS-II-BC-glcB"/>
    <property type="match status" value="1"/>
</dbReference>
<reference evidence="16 17" key="1">
    <citation type="submission" date="2023-07" db="EMBL/GenBank/DDBJ databases">
        <title>Genomic Encyclopedia of Type Strains, Phase IV (KMG-IV): sequencing the most valuable type-strain genomes for metagenomic binning, comparative biology and taxonomic classification.</title>
        <authorList>
            <person name="Goeker M."/>
        </authorList>
    </citation>
    <scope>NUCLEOTIDE SEQUENCE [LARGE SCALE GENOMIC DNA]</scope>
    <source>
        <strain evidence="16 17">DSM 20694</strain>
    </source>
</reference>
<evidence type="ECO:0000259" key="13">
    <source>
        <dbReference type="PROSITE" id="PS51093"/>
    </source>
</evidence>
<dbReference type="Gene3D" id="3.30.1360.60">
    <property type="entry name" value="Glucose permease domain IIB"/>
    <property type="match status" value="1"/>
</dbReference>
<feature type="active site" description="Phosphocysteine intermediate; for EIIB activity" evidence="11">
    <location>
        <position position="450"/>
    </location>
</feature>
<dbReference type="InterPro" id="IPR018113">
    <property type="entry name" value="PTrfase_EIIB_Cys"/>
</dbReference>
<evidence type="ECO:0000256" key="6">
    <source>
        <dbReference type="ARBA" id="ARBA00022683"/>
    </source>
</evidence>
<feature type="transmembrane region" description="Helical" evidence="12">
    <location>
        <begin position="380"/>
        <end position="402"/>
    </location>
</feature>
<gene>
    <name evidence="16" type="ORF">J2S18_001251</name>
</gene>
<dbReference type="PANTHER" id="PTHR30009">
    <property type="entry name" value="CYTOCHROME C-TYPE SYNTHESIS PROTEIN AND PTS TRANSMEMBRANE COMPONENT"/>
    <property type="match status" value="1"/>
</dbReference>
<feature type="transmembrane region" description="Helical" evidence="12">
    <location>
        <begin position="58"/>
        <end position="82"/>
    </location>
</feature>
<keyword evidence="9 12" id="KW-1133">Transmembrane helix</keyword>
<dbReference type="NCBIfam" id="TIGR00830">
    <property type="entry name" value="PTBA"/>
    <property type="match status" value="1"/>
</dbReference>
<dbReference type="InterPro" id="IPR003352">
    <property type="entry name" value="PTS_EIIC"/>
</dbReference>
<evidence type="ECO:0000256" key="4">
    <source>
        <dbReference type="ARBA" id="ARBA00022597"/>
    </source>
</evidence>
<comment type="subcellular location">
    <subcellularLocation>
        <location evidence="1">Cell membrane</location>
        <topology evidence="1">Multi-pass membrane protein</topology>
    </subcellularLocation>
</comment>
<feature type="transmembrane region" description="Helical" evidence="12">
    <location>
        <begin position="278"/>
        <end position="296"/>
    </location>
</feature>
<feature type="transmembrane region" description="Helical" evidence="12">
    <location>
        <begin position="326"/>
        <end position="348"/>
    </location>
</feature>
<dbReference type="InterPro" id="IPR013013">
    <property type="entry name" value="PTS_EIIC_1"/>
</dbReference>
<feature type="domain" description="PTS EIIB type-1" evidence="14">
    <location>
        <begin position="428"/>
        <end position="509"/>
    </location>
</feature>
<proteinExistence type="predicted"/>
<dbReference type="NCBIfam" id="TIGR00826">
    <property type="entry name" value="EIIB_glc"/>
    <property type="match status" value="1"/>
</dbReference>
<evidence type="ECO:0000256" key="10">
    <source>
        <dbReference type="ARBA" id="ARBA00023136"/>
    </source>
</evidence>
<dbReference type="InterPro" id="IPR011055">
    <property type="entry name" value="Dup_hybrid_motif"/>
</dbReference>
<keyword evidence="17" id="KW-1185">Reference proteome</keyword>
<keyword evidence="5" id="KW-0808">Transferase</keyword>
<dbReference type="Pfam" id="PF02378">
    <property type="entry name" value="PTS_EIIC"/>
    <property type="match status" value="1"/>
</dbReference>
<evidence type="ECO:0000256" key="3">
    <source>
        <dbReference type="ARBA" id="ARBA00022475"/>
    </source>
</evidence>
<feature type="transmembrane region" description="Helical" evidence="12">
    <location>
        <begin position="122"/>
        <end position="150"/>
    </location>
</feature>
<evidence type="ECO:0000256" key="12">
    <source>
        <dbReference type="SAM" id="Phobius"/>
    </source>
</evidence>
<dbReference type="Pfam" id="PF00367">
    <property type="entry name" value="PTS_EIIB"/>
    <property type="match status" value="1"/>
</dbReference>
<keyword evidence="3" id="KW-1003">Cell membrane</keyword>
<dbReference type="CDD" id="cd00212">
    <property type="entry name" value="PTS_IIB_glc"/>
    <property type="match status" value="1"/>
</dbReference>
<feature type="transmembrane region" description="Helical" evidence="12">
    <location>
        <begin position="355"/>
        <end position="374"/>
    </location>
</feature>
<dbReference type="InterPro" id="IPR001996">
    <property type="entry name" value="PTS_IIB_1"/>
</dbReference>
<dbReference type="InterPro" id="IPR001127">
    <property type="entry name" value="PTS_EIIA_1_perm"/>
</dbReference>
<dbReference type="SUPFAM" id="SSF55604">
    <property type="entry name" value="Glucose permease domain IIB"/>
    <property type="match status" value="1"/>
</dbReference>
<dbReference type="PROSITE" id="PS01035">
    <property type="entry name" value="PTS_EIIB_TYPE_1_CYS"/>
    <property type="match status" value="1"/>
</dbReference>
<dbReference type="Gene3D" id="2.70.70.10">
    <property type="entry name" value="Glucose Permease (Domain IIA)"/>
    <property type="match status" value="1"/>
</dbReference>
<dbReference type="Proteomes" id="UP001228504">
    <property type="component" value="Unassembled WGS sequence"/>
</dbReference>
<sequence length="691" mass="75418">MKKIFGVLQRVGKSLMLPVALLPAAGILLGVASAFSNPDLIQHFPALNSYGVQLVVSVLQNAGQIIFSNLPLIFAVGVAVGLSEGDGVAGLAAVVGFLIMNVTMGVVGGVTTEFITVDHNPMYSIVAGIPTLQTGVFGGIIIGIIASVLYKRFYKIQLPQYLGFFAGKRFVPMITALVAIILGVILTFVWPFIQSGLLHFSQSMIDANRTLAAFVFGLVERALIPFGLHHIWYNPFWFQFGEYIDKAGNLIMGDQQIFFHQLRDGVNLTAGTFMAGKYPFMMFGLPAAAFAMIHEAKPSKKKQVAGIMISAALTSFLTGVTEPIEFAFLFVAPVLFAAHCIFAGLSFAIMSILNVHMGVTFSGGLFDFLILGVLPNRTAWWLVIVVGLIFAVLYYFGFRFLIRKFNLKTPGREDDDDIVDDSVAKGGHNLAFEVLEALGGSANIVHLDACITRLRVTVKNVSDVNQDRLKALGAAGVMIVGENIQAIFGPKSDVLKTEIGEIMTGKVQVNRDIKDDPKDLEKEIEEVKECEKETSKDNEEFDIIASATNGELVDISEVPDEVFASRLMGDGFAMKSEDGIIVAPVEGTLEVLFPTKHACIIKTKNDLEVLLHLGVDTVNLKGEGFETFVEIRQEVKIGDKLIKMDLPFIEENAKSSMIPVVFTNLPEDQKIEIKEGKIKASEKERISIIKK</sequence>
<evidence type="ECO:0000313" key="16">
    <source>
        <dbReference type="EMBL" id="MDQ0149321.1"/>
    </source>
</evidence>
<evidence type="ECO:0000256" key="1">
    <source>
        <dbReference type="ARBA" id="ARBA00004651"/>
    </source>
</evidence>
<protein>
    <submittedName>
        <fullName evidence="16">PTS system D-glucosamine-specific IIC component</fullName>
    </submittedName>
</protein>
<evidence type="ECO:0000256" key="5">
    <source>
        <dbReference type="ARBA" id="ARBA00022679"/>
    </source>
</evidence>
<dbReference type="RefSeq" id="WP_307484601.1">
    <property type="nucleotide sequence ID" value="NZ_JAUSUF010000002.1"/>
</dbReference>
<keyword evidence="10 12" id="KW-0472">Membrane</keyword>
<keyword evidence="6" id="KW-0598">Phosphotransferase system</keyword>